<dbReference type="Gene3D" id="3.40.50.2000">
    <property type="entry name" value="Glycogen Phosphorylase B"/>
    <property type="match status" value="2"/>
</dbReference>
<organism evidence="4 5">
    <name type="scientific">Candidatus Berkelbacteria bacterium Gr01-1014_85</name>
    <dbReference type="NCBI Taxonomy" id="2017150"/>
    <lineage>
        <taxon>Bacteria</taxon>
        <taxon>Candidatus Berkelbacteria</taxon>
    </lineage>
</organism>
<protein>
    <submittedName>
        <fullName evidence="4">AprM</fullName>
    </submittedName>
</protein>
<feature type="non-terminal residue" evidence="4">
    <location>
        <position position="310"/>
    </location>
</feature>
<dbReference type="CDD" id="cd03809">
    <property type="entry name" value="GT4_MtfB-like"/>
    <property type="match status" value="1"/>
</dbReference>
<evidence type="ECO:0000313" key="5">
    <source>
        <dbReference type="Proteomes" id="UP000316253"/>
    </source>
</evidence>
<sequence>MSSRPEFKLAIDAREAFLPTGGKARYTAELIRNLILERPDWQFVLYTKSPERLVRELEPLVRPASNYEIIEIRGWPGGKQLWLAWNAWRTGCRAMLAPTGYLPVLFSLIPCWLTVHDLAIWVEPASEPARKTWLAERLLLPMAVNKAQGILAISESTKTDLIKIFKLPASKIVVTLLGYDRERYQVAKTAEQAADDQLRAKRLKLPNYYFLYLGTIEPRKNLPLLLRAYHQLPESIRQEYRLVIGGRKGWNAEPIYQLAEELATKPAPLWLGSVANDDLPALYRLATAFVFPSHYEGFGLPPLEAMACGT</sequence>
<comment type="caution">
    <text evidence="4">The sequence shown here is derived from an EMBL/GenBank/DDBJ whole genome shotgun (WGS) entry which is preliminary data.</text>
</comment>
<dbReference type="GO" id="GO:0009103">
    <property type="term" value="P:lipopolysaccharide biosynthetic process"/>
    <property type="evidence" value="ECO:0007669"/>
    <property type="project" value="TreeGrafter"/>
</dbReference>
<evidence type="ECO:0000256" key="1">
    <source>
        <dbReference type="ARBA" id="ARBA00022679"/>
    </source>
</evidence>
<accession>A0A554JA65</accession>
<feature type="domain" description="Glycosyltransferase subfamily 4-like N-terminal" evidence="3">
    <location>
        <begin position="21"/>
        <end position="183"/>
    </location>
</feature>
<name>A0A554JA65_9BACT</name>
<evidence type="ECO:0000259" key="3">
    <source>
        <dbReference type="Pfam" id="PF13439"/>
    </source>
</evidence>
<dbReference type="InterPro" id="IPR001296">
    <property type="entry name" value="Glyco_trans_1"/>
</dbReference>
<dbReference type="AlphaFoldDB" id="A0A554JA65"/>
<gene>
    <name evidence="4" type="ORF">CEO22_549</name>
</gene>
<dbReference type="GO" id="GO:0016757">
    <property type="term" value="F:glycosyltransferase activity"/>
    <property type="evidence" value="ECO:0007669"/>
    <property type="project" value="InterPro"/>
</dbReference>
<proteinExistence type="predicted"/>
<dbReference type="PANTHER" id="PTHR46401:SF2">
    <property type="entry name" value="GLYCOSYLTRANSFERASE WBBK-RELATED"/>
    <property type="match status" value="1"/>
</dbReference>
<dbReference type="Proteomes" id="UP000316253">
    <property type="component" value="Unassembled WGS sequence"/>
</dbReference>
<dbReference type="InterPro" id="IPR028098">
    <property type="entry name" value="Glyco_trans_4-like_N"/>
</dbReference>
<dbReference type="Pfam" id="PF13439">
    <property type="entry name" value="Glyco_transf_4"/>
    <property type="match status" value="1"/>
</dbReference>
<keyword evidence="1" id="KW-0808">Transferase</keyword>
<dbReference type="Pfam" id="PF00534">
    <property type="entry name" value="Glycos_transf_1"/>
    <property type="match status" value="1"/>
</dbReference>
<dbReference type="EMBL" id="VMFD01000055">
    <property type="protein sequence ID" value="TSC65237.1"/>
    <property type="molecule type" value="Genomic_DNA"/>
</dbReference>
<dbReference type="SUPFAM" id="SSF53756">
    <property type="entry name" value="UDP-Glycosyltransferase/glycogen phosphorylase"/>
    <property type="match status" value="1"/>
</dbReference>
<feature type="domain" description="Glycosyl transferase family 1" evidence="2">
    <location>
        <begin position="201"/>
        <end position="310"/>
    </location>
</feature>
<evidence type="ECO:0000259" key="2">
    <source>
        <dbReference type="Pfam" id="PF00534"/>
    </source>
</evidence>
<evidence type="ECO:0000313" key="4">
    <source>
        <dbReference type="EMBL" id="TSC65237.1"/>
    </source>
</evidence>
<dbReference type="PANTHER" id="PTHR46401">
    <property type="entry name" value="GLYCOSYLTRANSFERASE WBBK-RELATED"/>
    <property type="match status" value="1"/>
</dbReference>
<reference evidence="4 5" key="1">
    <citation type="submission" date="2017-08" db="EMBL/GenBank/DDBJ databases">
        <title>Mechanisms for carbon and nitrogen cycling indicate functional differentiation within the Candidate Phyla Radiation.</title>
        <authorList>
            <person name="Danczak R.E."/>
            <person name="Johnston M.D."/>
            <person name="Kenah C."/>
            <person name="Slattery M."/>
            <person name="Wrighton K.C."/>
            <person name="Wilkins M.J."/>
        </authorList>
    </citation>
    <scope>NUCLEOTIDE SEQUENCE [LARGE SCALE GENOMIC DNA]</scope>
    <source>
        <strain evidence="4">Gr01-1014_85</strain>
    </source>
</reference>